<keyword evidence="3" id="KW-1185">Reference proteome</keyword>
<organism evidence="2 3">
    <name type="scientific">Beta vulgaris subsp. vulgaris</name>
    <name type="common">Beet</name>
    <dbReference type="NCBI Taxonomy" id="3555"/>
    <lineage>
        <taxon>Eukaryota</taxon>
        <taxon>Viridiplantae</taxon>
        <taxon>Streptophyta</taxon>
        <taxon>Embryophyta</taxon>
        <taxon>Tracheophyta</taxon>
        <taxon>Spermatophyta</taxon>
        <taxon>Magnoliopsida</taxon>
        <taxon>eudicotyledons</taxon>
        <taxon>Gunneridae</taxon>
        <taxon>Pentapetalae</taxon>
        <taxon>Caryophyllales</taxon>
        <taxon>Chenopodiaceae</taxon>
        <taxon>Betoideae</taxon>
        <taxon>Beta</taxon>
    </lineage>
</organism>
<name>A0A0J8B964_BETVV</name>
<feature type="region of interest" description="Disordered" evidence="1">
    <location>
        <begin position="1"/>
        <end position="21"/>
    </location>
</feature>
<evidence type="ECO:0000313" key="3">
    <source>
        <dbReference type="Proteomes" id="UP000035740"/>
    </source>
</evidence>
<feature type="compositionally biased region" description="Basic and acidic residues" evidence="1">
    <location>
        <begin position="8"/>
        <end position="18"/>
    </location>
</feature>
<reference evidence="2 3" key="1">
    <citation type="journal article" date="2014" name="Nature">
        <title>The genome of the recently domesticated crop plant sugar beet (Beta vulgaris).</title>
        <authorList>
            <person name="Dohm J.C."/>
            <person name="Minoche A.E."/>
            <person name="Holtgrawe D."/>
            <person name="Capella-Gutierrez S."/>
            <person name="Zakrzewski F."/>
            <person name="Tafer H."/>
            <person name="Rupp O."/>
            <person name="Sorensen T.R."/>
            <person name="Stracke R."/>
            <person name="Reinhardt R."/>
            <person name="Goesmann A."/>
            <person name="Kraft T."/>
            <person name="Schulz B."/>
            <person name="Stadler P.F."/>
            <person name="Schmidt T."/>
            <person name="Gabaldon T."/>
            <person name="Lehrach H."/>
            <person name="Weisshaar B."/>
            <person name="Himmelbauer H."/>
        </authorList>
    </citation>
    <scope>NUCLEOTIDE SEQUENCE [LARGE SCALE GENOMIC DNA]</scope>
    <source>
        <tissue evidence="2">Taproot</tissue>
    </source>
</reference>
<dbReference type="AlphaFoldDB" id="A0A0J8B964"/>
<gene>
    <name evidence="2" type="ORF">BVRB_5g122900</name>
</gene>
<evidence type="ECO:0000313" key="2">
    <source>
        <dbReference type="EMBL" id="KMS97859.1"/>
    </source>
</evidence>
<dbReference type="EMBL" id="KQ090289">
    <property type="protein sequence ID" value="KMS97859.1"/>
    <property type="molecule type" value="Genomic_DNA"/>
</dbReference>
<sequence length="94" mass="10931">MQSFHPSCPEKGHDKQPYEPKSGSWLHLRILEYHSLKKQQKSVHQKGLQDYTVKVTKTQTIDCKFVLIFVLRSMVSTTQLINFLTSHLKVFKAS</sequence>
<evidence type="ECO:0000256" key="1">
    <source>
        <dbReference type="SAM" id="MobiDB-lite"/>
    </source>
</evidence>
<dbReference type="Gramene" id="KMS97859">
    <property type="protein sequence ID" value="KMS97859"/>
    <property type="gene ID" value="BVRB_5g122900"/>
</dbReference>
<dbReference type="Proteomes" id="UP000035740">
    <property type="component" value="Unassembled WGS sequence"/>
</dbReference>
<protein>
    <submittedName>
        <fullName evidence="2">Uncharacterized protein</fullName>
    </submittedName>
</protein>
<proteinExistence type="predicted"/>
<accession>A0A0J8B964</accession>